<name>A0A852ZXK5_9ACTN</name>
<feature type="transmembrane region" description="Helical" evidence="6">
    <location>
        <begin position="643"/>
        <end position="666"/>
    </location>
</feature>
<accession>A0A852ZXK5</accession>
<keyword evidence="2 6" id="KW-0812">Transmembrane</keyword>
<evidence type="ECO:0000256" key="4">
    <source>
        <dbReference type="ARBA" id="ARBA00023136"/>
    </source>
</evidence>
<proteinExistence type="predicted"/>
<evidence type="ECO:0000256" key="1">
    <source>
        <dbReference type="ARBA" id="ARBA00004141"/>
    </source>
</evidence>
<dbReference type="NCBIfam" id="TIGR03061">
    <property type="entry name" value="pip_yhgE_Nterm"/>
    <property type="match status" value="1"/>
</dbReference>
<feature type="region of interest" description="Disordered" evidence="5">
    <location>
        <begin position="301"/>
        <end position="320"/>
    </location>
</feature>
<dbReference type="NCBIfam" id="TIGR03057">
    <property type="entry name" value="xxxLxxG_by_4"/>
    <property type="match status" value="2"/>
</dbReference>
<dbReference type="PANTHER" id="PTHR43077:SF5">
    <property type="entry name" value="PHAGE INFECTION PROTEIN"/>
    <property type="match status" value="1"/>
</dbReference>
<dbReference type="InterPro" id="IPR013525">
    <property type="entry name" value="ABC2_TM"/>
</dbReference>
<keyword evidence="4 6" id="KW-0472">Membrane</keyword>
<feature type="region of interest" description="Disordered" evidence="5">
    <location>
        <begin position="208"/>
        <end position="231"/>
    </location>
</feature>
<feature type="transmembrane region" description="Helical" evidence="6">
    <location>
        <begin position="602"/>
        <end position="622"/>
    </location>
</feature>
<dbReference type="InterPro" id="IPR017501">
    <property type="entry name" value="Phage_infect_YhgE_C"/>
</dbReference>
<feature type="transmembrane region" description="Helical" evidence="6">
    <location>
        <begin position="672"/>
        <end position="691"/>
    </location>
</feature>
<feature type="compositionally biased region" description="Low complexity" evidence="5">
    <location>
        <begin position="398"/>
        <end position="411"/>
    </location>
</feature>
<feature type="transmembrane region" description="Helical" evidence="6">
    <location>
        <begin position="703"/>
        <end position="721"/>
    </location>
</feature>
<evidence type="ECO:0000256" key="5">
    <source>
        <dbReference type="SAM" id="MobiDB-lite"/>
    </source>
</evidence>
<evidence type="ECO:0000313" key="8">
    <source>
        <dbReference type="EMBL" id="NYI07076.1"/>
    </source>
</evidence>
<dbReference type="PANTHER" id="PTHR43077">
    <property type="entry name" value="TRANSPORT PERMEASE YVFS-RELATED"/>
    <property type="match status" value="1"/>
</dbReference>
<evidence type="ECO:0000256" key="6">
    <source>
        <dbReference type="SAM" id="Phobius"/>
    </source>
</evidence>
<dbReference type="RefSeq" id="WP_179815556.1">
    <property type="nucleotide sequence ID" value="NZ_JACBZD010000001.1"/>
</dbReference>
<evidence type="ECO:0000259" key="7">
    <source>
        <dbReference type="Pfam" id="PF12698"/>
    </source>
</evidence>
<gene>
    <name evidence="8" type="ORF">FHU37_004019</name>
</gene>
<dbReference type="Gene3D" id="3.40.1710.10">
    <property type="entry name" value="abc type-2 transporter like domain"/>
    <property type="match status" value="1"/>
</dbReference>
<evidence type="ECO:0000256" key="3">
    <source>
        <dbReference type="ARBA" id="ARBA00022989"/>
    </source>
</evidence>
<dbReference type="GO" id="GO:0016020">
    <property type="term" value="C:membrane"/>
    <property type="evidence" value="ECO:0007669"/>
    <property type="project" value="UniProtKB-SubCell"/>
</dbReference>
<feature type="region of interest" description="Disordered" evidence="5">
    <location>
        <begin position="330"/>
        <end position="411"/>
    </location>
</feature>
<keyword evidence="3 6" id="KW-1133">Transmembrane helix</keyword>
<sequence>MRAPRLAALEIKRFTRGRLPRAALVALLLLPLLYGALYLWSFWDPYGRLDRLPVALVVEDRPAEADGERVAAGAELAERLEDSATFDWRRTDAEDAAEGLSEGRYYLTLTIPADFSSSLASASGDDPRAGTIRVATDDANNYIVGQISRSVFSEIRAAASASASHDYYDNIFVAFGDLHDRTAEAADGAGRLADGSADAEEGSAALADGSAEAREGSEQLDSGLGDAEEGSGQLVDGLEALDAATGQLADGAARVAEGTRAIAETADGVEQEYGAALREHGDEIREGARLVAEAAEAVSQGAEDLPADADQAAGRAAEARDTLEELYREQCPTGPATGTDLASVDRPANSRPANGGATTAEPATDQTAAESAARAAAEEGTPDGETAGDGAGTPDQQSPTTAPTASAAPSGLDAAGCAALDTARAAASDAADATAAVAADLDDRAGRLTELAEQADAVAAVAEEIAAVPDPYAALHDRVEQLDQLRDGADQVAQGAAALHEGAPALLSGARSLDQGIGRLHDGAGTLSSGLYRLSDGALTLQGGLAELSGGAEELSQGLHQGADAIPDYDEAERDARSDVMSDPVRLARESLNPAATYGTGLAPYFVPLALWVGAMVSYMLLRPLSPRLLSANVPAWRAALAGWLPAAAVGVLQVLALLSVLHWAIGLRAAAPLATAAFLTLAALTFAAVLQWLNARFGAPGRLLGLALLMLQLTSVGGTYPVETSPGFFQAIHPYLPMTYVVEGTRRLLTEGVTGRLWTDCAVLAAFLLGALALTTVAARRGRTWSVKRLHPELTL</sequence>
<dbReference type="InterPro" id="IPR051328">
    <property type="entry name" value="T7SS_ABC-Transporter"/>
</dbReference>
<dbReference type="Pfam" id="PF12698">
    <property type="entry name" value="ABC2_membrane_3"/>
    <property type="match status" value="2"/>
</dbReference>
<dbReference type="InterPro" id="IPR023908">
    <property type="entry name" value="xxxLxxG_rpt"/>
</dbReference>
<reference evidence="8 9" key="1">
    <citation type="submission" date="2020-07" db="EMBL/GenBank/DDBJ databases">
        <title>Sequencing the genomes of 1000 actinobacteria strains.</title>
        <authorList>
            <person name="Klenk H.-P."/>
        </authorList>
    </citation>
    <scope>NUCLEOTIDE SEQUENCE [LARGE SCALE GENOMIC DNA]</scope>
    <source>
        <strain evidence="8 9">DSM 42178</strain>
    </source>
</reference>
<keyword evidence="9" id="KW-1185">Reference proteome</keyword>
<dbReference type="EMBL" id="JACBZD010000001">
    <property type="protein sequence ID" value="NYI07076.1"/>
    <property type="molecule type" value="Genomic_DNA"/>
</dbReference>
<feature type="transmembrane region" description="Helical" evidence="6">
    <location>
        <begin position="21"/>
        <end position="43"/>
    </location>
</feature>
<dbReference type="InterPro" id="IPR017500">
    <property type="entry name" value="Phage_infect_YhgE_N"/>
</dbReference>
<feature type="compositionally biased region" description="Low complexity" evidence="5">
    <location>
        <begin position="368"/>
        <end position="379"/>
    </location>
</feature>
<feature type="domain" description="ABC-2 type transporter transmembrane" evidence="7">
    <location>
        <begin position="592"/>
        <end position="776"/>
    </location>
</feature>
<comment type="subcellular location">
    <subcellularLocation>
        <location evidence="1">Membrane</location>
        <topology evidence="1">Multi-pass membrane protein</topology>
    </subcellularLocation>
</comment>
<dbReference type="Proteomes" id="UP000567795">
    <property type="component" value="Unassembled WGS sequence"/>
</dbReference>
<comment type="caution">
    <text evidence="8">The sequence shown here is derived from an EMBL/GenBank/DDBJ whole genome shotgun (WGS) entry which is preliminary data.</text>
</comment>
<feature type="transmembrane region" description="Helical" evidence="6">
    <location>
        <begin position="758"/>
        <end position="780"/>
    </location>
</feature>
<dbReference type="NCBIfam" id="TIGR03062">
    <property type="entry name" value="pip_yhgE_Cterm"/>
    <property type="match status" value="1"/>
</dbReference>
<organism evidence="8 9">
    <name type="scientific">Allostreptomyces psammosilenae</name>
    <dbReference type="NCBI Taxonomy" id="1892865"/>
    <lineage>
        <taxon>Bacteria</taxon>
        <taxon>Bacillati</taxon>
        <taxon>Actinomycetota</taxon>
        <taxon>Actinomycetes</taxon>
        <taxon>Kitasatosporales</taxon>
        <taxon>Streptomycetaceae</taxon>
        <taxon>Allostreptomyces</taxon>
    </lineage>
</organism>
<evidence type="ECO:0000256" key="2">
    <source>
        <dbReference type="ARBA" id="ARBA00022692"/>
    </source>
</evidence>
<protein>
    <submittedName>
        <fullName evidence="8">Putative membrane protein</fullName>
    </submittedName>
</protein>
<feature type="domain" description="ABC-2 type transporter transmembrane" evidence="7">
    <location>
        <begin position="24"/>
        <end position="160"/>
    </location>
</feature>
<dbReference type="AlphaFoldDB" id="A0A852ZXK5"/>
<dbReference type="GO" id="GO:0140359">
    <property type="term" value="F:ABC-type transporter activity"/>
    <property type="evidence" value="ECO:0007669"/>
    <property type="project" value="InterPro"/>
</dbReference>
<evidence type="ECO:0000313" key="9">
    <source>
        <dbReference type="Proteomes" id="UP000567795"/>
    </source>
</evidence>